<feature type="repeat" description="WD" evidence="3">
    <location>
        <begin position="263"/>
        <end position="304"/>
    </location>
</feature>
<dbReference type="CDD" id="cd00200">
    <property type="entry name" value="WD40"/>
    <property type="match status" value="1"/>
</dbReference>
<reference evidence="4 5" key="1">
    <citation type="journal article" date="2015" name="Sci. Rep.">
        <title>Chromosome-level genome map provides insights into diverse defense mechanisms in the medicinal fungus Ganoderma sinense.</title>
        <authorList>
            <person name="Zhu Y."/>
            <person name="Xu J."/>
            <person name="Sun C."/>
            <person name="Zhou S."/>
            <person name="Xu H."/>
            <person name="Nelson D.R."/>
            <person name="Qian J."/>
            <person name="Song J."/>
            <person name="Luo H."/>
            <person name="Xiang L."/>
            <person name="Li Y."/>
            <person name="Xu Z."/>
            <person name="Ji A."/>
            <person name="Wang L."/>
            <person name="Lu S."/>
            <person name="Hayward A."/>
            <person name="Sun W."/>
            <person name="Li X."/>
            <person name="Schwartz D.C."/>
            <person name="Wang Y."/>
            <person name="Chen S."/>
        </authorList>
    </citation>
    <scope>NUCLEOTIDE SEQUENCE [LARGE SCALE GENOMIC DNA]</scope>
    <source>
        <strain evidence="4 5">ZZ0214-1</strain>
    </source>
</reference>
<dbReference type="InterPro" id="IPR019775">
    <property type="entry name" value="WD40_repeat_CS"/>
</dbReference>
<feature type="repeat" description="WD" evidence="3">
    <location>
        <begin position="4"/>
        <end position="47"/>
    </location>
</feature>
<dbReference type="InterPro" id="IPR001680">
    <property type="entry name" value="WD40_rpt"/>
</dbReference>
<dbReference type="AlphaFoldDB" id="A0A2G8SQ21"/>
<dbReference type="PANTHER" id="PTHR19879:SF9">
    <property type="entry name" value="TRANSCRIPTION INITIATION FACTOR TFIID SUBUNIT 5"/>
    <property type="match status" value="1"/>
</dbReference>
<dbReference type="Gene3D" id="2.130.10.10">
    <property type="entry name" value="YVTN repeat-like/Quinoprotein amine dehydrogenase"/>
    <property type="match status" value="2"/>
</dbReference>
<dbReference type="EMBL" id="AYKW01000002">
    <property type="protein sequence ID" value="PIL35871.1"/>
    <property type="molecule type" value="Genomic_DNA"/>
</dbReference>
<gene>
    <name evidence="4" type="ORF">GSI_01531</name>
</gene>
<feature type="repeat" description="WD" evidence="3">
    <location>
        <begin position="231"/>
        <end position="262"/>
    </location>
</feature>
<dbReference type="PROSITE" id="PS00678">
    <property type="entry name" value="WD_REPEATS_1"/>
    <property type="match status" value="1"/>
</dbReference>
<feature type="repeat" description="WD" evidence="3">
    <location>
        <begin position="49"/>
        <end position="82"/>
    </location>
</feature>
<dbReference type="PANTHER" id="PTHR19879">
    <property type="entry name" value="TRANSCRIPTION INITIATION FACTOR TFIID"/>
    <property type="match status" value="1"/>
</dbReference>
<comment type="caution">
    <text evidence="4">The sequence shown here is derived from an EMBL/GenBank/DDBJ whole genome shotgun (WGS) entry which is preliminary data.</text>
</comment>
<evidence type="ECO:0000256" key="1">
    <source>
        <dbReference type="ARBA" id="ARBA00022574"/>
    </source>
</evidence>
<dbReference type="SUPFAM" id="SSF50998">
    <property type="entry name" value="Quinoprotein alcohol dehydrogenase-like"/>
    <property type="match status" value="1"/>
</dbReference>
<keyword evidence="5" id="KW-1185">Reference proteome</keyword>
<dbReference type="PRINTS" id="PR00320">
    <property type="entry name" value="GPROTEINBRPT"/>
</dbReference>
<dbReference type="PROSITE" id="PS50082">
    <property type="entry name" value="WD_REPEATS_2"/>
    <property type="match status" value="4"/>
</dbReference>
<dbReference type="STRING" id="1077348.A0A2G8SQ21"/>
<dbReference type="InterPro" id="IPR015943">
    <property type="entry name" value="WD40/YVTN_repeat-like_dom_sf"/>
</dbReference>
<dbReference type="Proteomes" id="UP000230002">
    <property type="component" value="Unassembled WGS sequence"/>
</dbReference>
<organism evidence="4 5">
    <name type="scientific">Ganoderma sinense ZZ0214-1</name>
    <dbReference type="NCBI Taxonomy" id="1077348"/>
    <lineage>
        <taxon>Eukaryota</taxon>
        <taxon>Fungi</taxon>
        <taxon>Dikarya</taxon>
        <taxon>Basidiomycota</taxon>
        <taxon>Agaricomycotina</taxon>
        <taxon>Agaricomycetes</taxon>
        <taxon>Polyporales</taxon>
        <taxon>Polyporaceae</taxon>
        <taxon>Ganoderma</taxon>
    </lineage>
</organism>
<evidence type="ECO:0000313" key="4">
    <source>
        <dbReference type="EMBL" id="PIL35871.1"/>
    </source>
</evidence>
<dbReference type="Pfam" id="PF00400">
    <property type="entry name" value="WD40"/>
    <property type="match status" value="7"/>
</dbReference>
<name>A0A2G8SQ21_9APHY</name>
<protein>
    <submittedName>
        <fullName evidence="4">Uncharacterized protein</fullName>
    </submittedName>
</protein>
<dbReference type="OrthoDB" id="2748152at2759"/>
<evidence type="ECO:0000256" key="2">
    <source>
        <dbReference type="ARBA" id="ARBA00022737"/>
    </source>
</evidence>
<dbReference type="InterPro" id="IPR020472">
    <property type="entry name" value="WD40_PAC1"/>
</dbReference>
<evidence type="ECO:0000256" key="3">
    <source>
        <dbReference type="PROSITE-ProRule" id="PRU00221"/>
    </source>
</evidence>
<dbReference type="PROSITE" id="PS50294">
    <property type="entry name" value="WD_REPEATS_REGION"/>
    <property type="match status" value="3"/>
</dbReference>
<accession>A0A2G8SQ21</accession>
<sequence length="325" mass="35518">MTCLVDHVHEGTKLFWTQELANKWVATASVDRTVILWDAANGAMVHQWVTHSYKAISTLAFSPDSQYLASGGDDAKVKVWNLAGDLHEGPELIATLEGDIADVDCAAWSPRGDMIVFRLSSTIQLWDARVFCLVYVLKHPDNKYFHLIALSPDGRWLVSGSSFGYCIWDVATGSLHKSVLVEDGFLRVTAAVFDSRSMRLVVAEHDEVNLVDVETGEVLAGLKGSNGARDVAFSPDGNLVLTLSNDGMVKLWDTCTGVELFSLEGHKQKVNQARFSPCGKYVASASEDGTVRLWKTRDGSLVTTLSEHGDSQVHCVAFTPDGETL</sequence>
<evidence type="ECO:0000313" key="5">
    <source>
        <dbReference type="Proteomes" id="UP000230002"/>
    </source>
</evidence>
<dbReference type="InterPro" id="IPR011047">
    <property type="entry name" value="Quinoprotein_ADH-like_sf"/>
</dbReference>
<proteinExistence type="predicted"/>
<keyword evidence="2" id="KW-0677">Repeat</keyword>
<dbReference type="SMART" id="SM00320">
    <property type="entry name" value="WD40"/>
    <property type="match status" value="6"/>
</dbReference>
<keyword evidence="1 3" id="KW-0853">WD repeat</keyword>